<comment type="caution">
    <text evidence="1">The sequence shown here is derived from an EMBL/GenBank/DDBJ whole genome shotgun (WGS) entry which is preliminary data.</text>
</comment>
<reference evidence="1 2" key="1">
    <citation type="journal article" date="2018" name="Sci. Rep.">
        <title>Genome sequence of the cauliflower mushroom Sparassis crispa (Hanabiratake) and its association with beneficial usage.</title>
        <authorList>
            <person name="Kiyama R."/>
            <person name="Furutani Y."/>
            <person name="Kawaguchi K."/>
            <person name="Nakanishi T."/>
        </authorList>
    </citation>
    <scope>NUCLEOTIDE SEQUENCE [LARGE SCALE GENOMIC DNA]</scope>
</reference>
<dbReference type="RefSeq" id="XP_027609941.1">
    <property type="nucleotide sequence ID" value="XM_027754140.1"/>
</dbReference>
<sequence length="148" mass="16165">MHTLPGLVLNEFDSLGIFIVDKGHMMRTGCNIYAAVQLLSRLAHLKLDLIYVGHAIGIAGCLGVHVDEFEKELIHNLDRARCLEAAELGPHEVVASDLDVATACTHEAHIEGIKCIKEMYDDCIIRHMHASKNEHGESLLGLAGDSVC</sequence>
<dbReference type="Proteomes" id="UP000287166">
    <property type="component" value="Unassembled WGS sequence"/>
</dbReference>
<dbReference type="EMBL" id="BFAD01000002">
    <property type="protein sequence ID" value="GBE79028.1"/>
    <property type="molecule type" value="Genomic_DNA"/>
</dbReference>
<evidence type="ECO:0000313" key="1">
    <source>
        <dbReference type="EMBL" id="GBE79028.1"/>
    </source>
</evidence>
<name>A0A401GA36_9APHY</name>
<dbReference type="GeneID" id="38775945"/>
<organism evidence="1 2">
    <name type="scientific">Sparassis crispa</name>
    <dbReference type="NCBI Taxonomy" id="139825"/>
    <lineage>
        <taxon>Eukaryota</taxon>
        <taxon>Fungi</taxon>
        <taxon>Dikarya</taxon>
        <taxon>Basidiomycota</taxon>
        <taxon>Agaricomycotina</taxon>
        <taxon>Agaricomycetes</taxon>
        <taxon>Polyporales</taxon>
        <taxon>Sparassidaceae</taxon>
        <taxon>Sparassis</taxon>
    </lineage>
</organism>
<protein>
    <submittedName>
        <fullName evidence="1">Uncharacterized protein</fullName>
    </submittedName>
</protein>
<dbReference type="InParanoid" id="A0A401GA36"/>
<evidence type="ECO:0000313" key="2">
    <source>
        <dbReference type="Proteomes" id="UP000287166"/>
    </source>
</evidence>
<keyword evidence="2" id="KW-1185">Reference proteome</keyword>
<accession>A0A401GA36</accession>
<dbReference type="AlphaFoldDB" id="A0A401GA36"/>
<gene>
    <name evidence="1" type="ORF">SCP_0202250</name>
</gene>
<proteinExistence type="predicted"/>